<dbReference type="EMBL" id="CP002786">
    <property type="protein sequence ID" value="AEF39064.1"/>
    <property type="molecule type" value="Genomic_DNA"/>
</dbReference>
<keyword evidence="3" id="KW-1185">Reference proteome</keyword>
<protein>
    <submittedName>
        <fullName evidence="2">Heparin-binding hemagglutinin</fullName>
    </submittedName>
</protein>
<feature type="compositionally biased region" description="Basic and acidic residues" evidence="1">
    <location>
        <begin position="217"/>
        <end position="237"/>
    </location>
</feature>
<dbReference type="STRING" id="443218.AS9A_0610"/>
<reference evidence="2 3" key="1">
    <citation type="journal article" date="2011" name="J. Bacteriol.">
        <title>Complete genome sequence of Amycolicicoccus subflavus DQS3-9A1T, an actinomycete isolated from crude oil-polluted soil.</title>
        <authorList>
            <person name="Cai M."/>
            <person name="Chen W.M."/>
            <person name="Nie Y."/>
            <person name="Chi C.Q."/>
            <person name="Wang Y.N."/>
            <person name="Tang Y.Q."/>
            <person name="Li G.Y."/>
            <person name="Wu X.L."/>
        </authorList>
    </citation>
    <scope>NUCLEOTIDE SEQUENCE [LARGE SCALE GENOMIC DNA]</scope>
    <source>
        <strain evidence="3">DSM 45089 / DQS3-9A1</strain>
    </source>
</reference>
<evidence type="ECO:0000256" key="1">
    <source>
        <dbReference type="SAM" id="MobiDB-lite"/>
    </source>
</evidence>
<evidence type="ECO:0000313" key="2">
    <source>
        <dbReference type="EMBL" id="AEF39064.1"/>
    </source>
</evidence>
<accession>F6EJL5</accession>
<feature type="compositionally biased region" description="Basic residues" evidence="1">
    <location>
        <begin position="247"/>
        <end position="265"/>
    </location>
</feature>
<evidence type="ECO:0000313" key="3">
    <source>
        <dbReference type="Proteomes" id="UP000009235"/>
    </source>
</evidence>
<organism evidence="2 3">
    <name type="scientific">Hoyosella subflava (strain DSM 45089 / JCM 17490 / NBRC 109087 / DQS3-9A1)</name>
    <name type="common">Amycolicicoccus subflavus</name>
    <dbReference type="NCBI Taxonomy" id="443218"/>
    <lineage>
        <taxon>Bacteria</taxon>
        <taxon>Bacillati</taxon>
        <taxon>Actinomycetota</taxon>
        <taxon>Actinomycetes</taxon>
        <taxon>Mycobacteriales</taxon>
        <taxon>Hoyosellaceae</taxon>
        <taxon>Hoyosella</taxon>
    </lineage>
</organism>
<sequence length="273" mass="28641">MKTPLFAAVGAGDLAVEAVGGFVKDLRGRAATAATDTQARAQRTREIISSLPSQVPSDLSELRARINGEDFRKQAESYLQNAAGAYGELAQRGEGRIESIRRQPVLEARLTEAAGATEEAIEELTRRSRFVRDFATRAVGRIAARSEKAVDAASEQAAQVAGAASEAASRAVEAVADVKDTVVTEAAEVRDAAAERVADLADETRETLAGAAESADDTSKDATDAATDAAEKAKEEVAETAATVKKAPTRRTATKRAASPRRKSSPSKSAAEQ</sequence>
<name>F6EJL5_HOYSD</name>
<feature type="region of interest" description="Disordered" evidence="1">
    <location>
        <begin position="207"/>
        <end position="273"/>
    </location>
</feature>
<dbReference type="Proteomes" id="UP000009235">
    <property type="component" value="Chromosome"/>
</dbReference>
<proteinExistence type="predicted"/>
<dbReference type="AlphaFoldDB" id="F6EJL5"/>
<dbReference type="eggNOG" id="ENOG50335M1">
    <property type="taxonomic scope" value="Bacteria"/>
</dbReference>
<gene>
    <name evidence="2" type="ordered locus">AS9A_0610</name>
</gene>
<dbReference type="KEGG" id="asd:AS9A_0610"/>
<dbReference type="HOGENOM" id="CLU_1017970_0_0_11"/>